<dbReference type="OrthoDB" id="5480566at2"/>
<dbReference type="RefSeq" id="WP_141728807.1">
    <property type="nucleotide sequence ID" value="NZ_CALHNL010000067.1"/>
</dbReference>
<name>A0A1D3UU86_TANFO</name>
<organism evidence="1 2">
    <name type="scientific">Tannerella forsythia</name>
    <name type="common">Bacteroides forsythus</name>
    <dbReference type="NCBI Taxonomy" id="28112"/>
    <lineage>
        <taxon>Bacteria</taxon>
        <taxon>Pseudomonadati</taxon>
        <taxon>Bacteroidota</taxon>
        <taxon>Bacteroidia</taxon>
        <taxon>Bacteroidales</taxon>
        <taxon>Tannerellaceae</taxon>
        <taxon>Tannerella</taxon>
    </lineage>
</organism>
<dbReference type="AlphaFoldDB" id="A0A1D3UU86"/>
<reference evidence="1 2" key="1">
    <citation type="submission" date="2016-09" db="EMBL/GenBank/DDBJ databases">
        <authorList>
            <person name="Capua I."/>
            <person name="De Benedictis P."/>
            <person name="Joannis T."/>
            <person name="Lombin L.H."/>
            <person name="Cattoli G."/>
        </authorList>
    </citation>
    <scope>NUCLEOTIDE SEQUENCE [LARGE SCALE GENOMIC DNA]</scope>
    <source>
        <strain evidence="1 2">UB20</strain>
    </source>
</reference>
<evidence type="ECO:0000313" key="1">
    <source>
        <dbReference type="EMBL" id="SCQ24557.1"/>
    </source>
</evidence>
<protein>
    <submittedName>
        <fullName evidence="1">Uncharacterized protein</fullName>
    </submittedName>
</protein>
<evidence type="ECO:0000313" key="2">
    <source>
        <dbReference type="Proteomes" id="UP000182057"/>
    </source>
</evidence>
<accession>A0A1D3UU86</accession>
<dbReference type="Proteomes" id="UP000182057">
    <property type="component" value="Unassembled WGS sequence"/>
</dbReference>
<gene>
    <name evidence="1" type="ORF">TFUB20_02558</name>
</gene>
<proteinExistence type="predicted"/>
<dbReference type="Gene3D" id="3.90.226.10">
    <property type="entry name" value="2-enoyl-CoA Hydratase, Chain A, domain 1"/>
    <property type="match status" value="1"/>
</dbReference>
<dbReference type="EMBL" id="FMMM01000080">
    <property type="protein sequence ID" value="SCQ24557.1"/>
    <property type="molecule type" value="Genomic_DNA"/>
</dbReference>
<sequence>MPSFKAFETKTLRTLAENPVCKLIFDLRMNGGGDSQQGTFYIEILADYLNKLEKRNRPRIRMGKQTMTCPLLFFGKIHVKI</sequence>